<accession>A0A1I7DDU8</accession>
<feature type="domain" description="EamA" evidence="2">
    <location>
        <begin position="4"/>
        <end position="140"/>
    </location>
</feature>
<gene>
    <name evidence="3" type="ORF">SAMN05444141_108200</name>
</gene>
<dbReference type="InterPro" id="IPR000620">
    <property type="entry name" value="EamA_dom"/>
</dbReference>
<reference evidence="4" key="1">
    <citation type="submission" date="2016-10" db="EMBL/GenBank/DDBJ databases">
        <authorList>
            <person name="Varghese N."/>
            <person name="Submissions S."/>
        </authorList>
    </citation>
    <scope>NUCLEOTIDE SEQUENCE [LARGE SCALE GENOMIC DNA]</scope>
    <source>
        <strain evidence="4">DSM 17465</strain>
    </source>
</reference>
<proteinExistence type="predicted"/>
<dbReference type="RefSeq" id="WP_054783749.1">
    <property type="nucleotide sequence ID" value="NZ_FPBD01000008.1"/>
</dbReference>
<feature type="transmembrane region" description="Helical" evidence="1">
    <location>
        <begin position="68"/>
        <end position="90"/>
    </location>
</feature>
<dbReference type="EMBL" id="FPBD01000008">
    <property type="protein sequence ID" value="SFU09840.1"/>
    <property type="molecule type" value="Genomic_DNA"/>
</dbReference>
<evidence type="ECO:0000313" key="3">
    <source>
        <dbReference type="EMBL" id="SFU09840.1"/>
    </source>
</evidence>
<feature type="transmembrane region" description="Helical" evidence="1">
    <location>
        <begin position="226"/>
        <end position="247"/>
    </location>
</feature>
<dbReference type="PANTHER" id="PTHR22911:SF137">
    <property type="entry name" value="SOLUTE CARRIER FAMILY 35 MEMBER G2-RELATED"/>
    <property type="match status" value="1"/>
</dbReference>
<dbReference type="SUPFAM" id="SSF103481">
    <property type="entry name" value="Multidrug resistance efflux transporter EmrE"/>
    <property type="match status" value="2"/>
</dbReference>
<dbReference type="Pfam" id="PF00892">
    <property type="entry name" value="EamA"/>
    <property type="match status" value="1"/>
</dbReference>
<protein>
    <submittedName>
        <fullName evidence="3">Uncharacterized membrane protein</fullName>
    </submittedName>
</protein>
<dbReference type="InterPro" id="IPR037185">
    <property type="entry name" value="EmrE-like"/>
</dbReference>
<sequence length="302" mass="31925">MELWIPITIAAAFSQNLRSALQKHLKGKIGTTGATFIRFGFGFPLAVLYLAVILKLTSEAVPDVGMTFYWAAALGGLAQIFGTFLLVHLFSYRNFAVGTAYSKTEPVQAAMFGFILLGEQLTPLGIGAIVLGIIGVLFISFGKERPSSAVVLSTLIGKPALIGLASAAFFGASAAFYRTASLSVEAESFLLQAAFTLVCVTAFQTAVMGSWMTVSCPAELRAAIRNWRLSGLVGLAGIAGSIGWFTAMTLQQVAYVRALAQIELVFTLAASWMFFREKITPVELAGCILVSLGGVGIVIAAS</sequence>
<name>A0A1I7DDU8_9HYPH</name>
<keyword evidence="1" id="KW-0812">Transmembrane</keyword>
<dbReference type="GO" id="GO:0016020">
    <property type="term" value="C:membrane"/>
    <property type="evidence" value="ECO:0007669"/>
    <property type="project" value="InterPro"/>
</dbReference>
<feature type="transmembrane region" description="Helical" evidence="1">
    <location>
        <begin position="35"/>
        <end position="56"/>
    </location>
</feature>
<evidence type="ECO:0000256" key="1">
    <source>
        <dbReference type="SAM" id="Phobius"/>
    </source>
</evidence>
<dbReference type="Gene3D" id="1.10.3730.20">
    <property type="match status" value="2"/>
</dbReference>
<dbReference type="Proteomes" id="UP000183371">
    <property type="component" value="Unassembled WGS sequence"/>
</dbReference>
<evidence type="ECO:0000259" key="2">
    <source>
        <dbReference type="Pfam" id="PF00892"/>
    </source>
</evidence>
<keyword evidence="4" id="KW-1185">Reference proteome</keyword>
<keyword evidence="1" id="KW-0472">Membrane</keyword>
<feature type="transmembrane region" description="Helical" evidence="1">
    <location>
        <begin position="282"/>
        <end position="301"/>
    </location>
</feature>
<feature type="transmembrane region" description="Helical" evidence="1">
    <location>
        <begin position="160"/>
        <end position="177"/>
    </location>
</feature>
<feature type="transmembrane region" description="Helical" evidence="1">
    <location>
        <begin position="189"/>
        <end position="214"/>
    </location>
</feature>
<feature type="transmembrane region" description="Helical" evidence="1">
    <location>
        <begin position="253"/>
        <end position="275"/>
    </location>
</feature>
<feature type="transmembrane region" description="Helical" evidence="1">
    <location>
        <begin position="110"/>
        <end position="139"/>
    </location>
</feature>
<evidence type="ECO:0000313" key="4">
    <source>
        <dbReference type="Proteomes" id="UP000183371"/>
    </source>
</evidence>
<organism evidence="3 4">
    <name type="scientific">Pseudovibrio denitrificans</name>
    <dbReference type="NCBI Taxonomy" id="258256"/>
    <lineage>
        <taxon>Bacteria</taxon>
        <taxon>Pseudomonadati</taxon>
        <taxon>Pseudomonadota</taxon>
        <taxon>Alphaproteobacteria</taxon>
        <taxon>Hyphomicrobiales</taxon>
        <taxon>Stappiaceae</taxon>
        <taxon>Pseudovibrio</taxon>
    </lineage>
</organism>
<dbReference type="AlphaFoldDB" id="A0A1I7DDU8"/>
<dbReference type="PANTHER" id="PTHR22911">
    <property type="entry name" value="ACYL-MALONYL CONDENSING ENZYME-RELATED"/>
    <property type="match status" value="1"/>
</dbReference>
<keyword evidence="1" id="KW-1133">Transmembrane helix</keyword>